<reference evidence="2" key="1">
    <citation type="submission" date="2022-11" db="UniProtKB">
        <authorList>
            <consortium name="WormBaseParasite"/>
        </authorList>
    </citation>
    <scope>IDENTIFICATION</scope>
</reference>
<protein>
    <submittedName>
        <fullName evidence="2">Uncharacterized protein</fullName>
    </submittedName>
</protein>
<organism evidence="1 2">
    <name type="scientific">Romanomermis culicivorax</name>
    <name type="common">Nematode worm</name>
    <dbReference type="NCBI Taxonomy" id="13658"/>
    <lineage>
        <taxon>Eukaryota</taxon>
        <taxon>Metazoa</taxon>
        <taxon>Ecdysozoa</taxon>
        <taxon>Nematoda</taxon>
        <taxon>Enoplea</taxon>
        <taxon>Dorylaimia</taxon>
        <taxon>Mermithida</taxon>
        <taxon>Mermithoidea</taxon>
        <taxon>Mermithidae</taxon>
        <taxon>Romanomermis</taxon>
    </lineage>
</organism>
<evidence type="ECO:0000313" key="1">
    <source>
        <dbReference type="Proteomes" id="UP000887565"/>
    </source>
</evidence>
<keyword evidence="1" id="KW-1185">Reference proteome</keyword>
<evidence type="ECO:0000313" key="2">
    <source>
        <dbReference type="WBParaSite" id="nRc.2.0.1.t40351-RA"/>
    </source>
</evidence>
<accession>A0A915KNI6</accession>
<name>A0A915KNI6_ROMCU</name>
<dbReference type="AlphaFoldDB" id="A0A915KNI6"/>
<sequence length="75" mass="8294">MPRQDGPTTHPLTVFMDRVLSTSRTPRIIAPILTCMHPKQQWYLGSISGFRVMGGATTTVFKLLFAACAIVTKDN</sequence>
<dbReference type="WBParaSite" id="nRc.2.0.1.t40351-RA">
    <property type="protein sequence ID" value="nRc.2.0.1.t40351-RA"/>
    <property type="gene ID" value="nRc.2.0.1.g40351"/>
</dbReference>
<proteinExistence type="predicted"/>
<dbReference type="Proteomes" id="UP000887565">
    <property type="component" value="Unplaced"/>
</dbReference>